<keyword evidence="1" id="KW-0732">Signal</keyword>
<dbReference type="AlphaFoldDB" id="A0A1H0QJ84"/>
<dbReference type="Proteomes" id="UP000199651">
    <property type="component" value="Unassembled WGS sequence"/>
</dbReference>
<feature type="chain" id="PRO_5011552500" evidence="1">
    <location>
        <begin position="30"/>
        <end position="220"/>
    </location>
</feature>
<keyword evidence="3" id="KW-1185">Reference proteome</keyword>
<sequence length="220" mass="21821">MGHIRATRLGFCAAVAAVGLVAGATPALASNPAGVAALGSAQFVKAGVTTSVPTLAQCAVDGQTTASTPGVTASGVRWGTANTSCTTTVVDPANDVTTTKSEAAGGAFELSALVSVGGPRVKLTSYRVTCNATQGGTSASWSFAGMTGITGLPNPMPRGYVKNLTRTGGTVLATATFNEITLPEPNDGSIALTMMRITFLPASGINGEVVVGRTACSPTP</sequence>
<feature type="signal peptide" evidence="1">
    <location>
        <begin position="1"/>
        <end position="29"/>
    </location>
</feature>
<organism evidence="2 3">
    <name type="scientific">Actinokineospora alba</name>
    <dbReference type="NCBI Taxonomy" id="504798"/>
    <lineage>
        <taxon>Bacteria</taxon>
        <taxon>Bacillati</taxon>
        <taxon>Actinomycetota</taxon>
        <taxon>Actinomycetes</taxon>
        <taxon>Pseudonocardiales</taxon>
        <taxon>Pseudonocardiaceae</taxon>
        <taxon>Actinokineospora</taxon>
    </lineage>
</organism>
<evidence type="ECO:0000313" key="2">
    <source>
        <dbReference type="EMBL" id="SDP17364.1"/>
    </source>
</evidence>
<accession>A0A1H0QJ84</accession>
<dbReference type="RefSeq" id="WP_091377128.1">
    <property type="nucleotide sequence ID" value="NZ_FNDV01000004.1"/>
</dbReference>
<dbReference type="OrthoDB" id="3682027at2"/>
<protein>
    <submittedName>
        <fullName evidence="2">Uncharacterized protein</fullName>
    </submittedName>
</protein>
<dbReference type="STRING" id="504798.SAMN05421871_10411"/>
<dbReference type="EMBL" id="FNJB01000007">
    <property type="protein sequence ID" value="SDP17364.1"/>
    <property type="molecule type" value="Genomic_DNA"/>
</dbReference>
<reference evidence="3" key="1">
    <citation type="submission" date="2016-10" db="EMBL/GenBank/DDBJ databases">
        <authorList>
            <person name="Varghese N."/>
            <person name="Submissions S."/>
        </authorList>
    </citation>
    <scope>NUCLEOTIDE SEQUENCE [LARGE SCALE GENOMIC DNA]</scope>
    <source>
        <strain evidence="3">IBRC-M 10655</strain>
    </source>
</reference>
<proteinExistence type="predicted"/>
<gene>
    <name evidence="2" type="ORF">SAMN05192558_10712</name>
</gene>
<evidence type="ECO:0000313" key="3">
    <source>
        <dbReference type="Proteomes" id="UP000199651"/>
    </source>
</evidence>
<name>A0A1H0QJ84_9PSEU</name>
<evidence type="ECO:0000256" key="1">
    <source>
        <dbReference type="SAM" id="SignalP"/>
    </source>
</evidence>